<dbReference type="GO" id="GO:0004252">
    <property type="term" value="F:serine-type endopeptidase activity"/>
    <property type="evidence" value="ECO:0007669"/>
    <property type="project" value="InterPro"/>
</dbReference>
<dbReference type="InterPro" id="IPR037045">
    <property type="entry name" value="S8pro/Inhibitor_I9_sf"/>
</dbReference>
<proteinExistence type="inferred from homology"/>
<feature type="domain" description="Inhibitor I9" evidence="9">
    <location>
        <begin position="49"/>
        <end position="123"/>
    </location>
</feature>
<dbReference type="PANTHER" id="PTHR10795">
    <property type="entry name" value="PROPROTEIN CONVERTASE SUBTILISIN/KEXIN"/>
    <property type="match status" value="1"/>
</dbReference>
<evidence type="ECO:0000256" key="1">
    <source>
        <dbReference type="ARBA" id="ARBA00011073"/>
    </source>
</evidence>
<accession>A0A6V7NJW3</accession>
<dbReference type="Pfam" id="PF05922">
    <property type="entry name" value="Inhibitor_I9"/>
    <property type="match status" value="1"/>
</dbReference>
<sequence length="270" mass="28962">MEINQIISSTFTHLSFIFVFLFISSPVLSRPNIGVPSNAGINESEQLRTYIVRVQPPTEVADAGSTELESWYKSFLSESISDAGELRLVHSYSEVFVGFAAQLTKTELNSIQKKEGFVHAFPVKNLRLLTTRTPAFLGLQPGTGLWNTTALSRGIIIGLLDTGIAPTHPSFSDDGVPPPPAKWKGSCAFETGCNNKLIGAQSFVQDDKSPFDDIGHGTHTASTAAGNFVHGASAFGQASGTAAGWPRTHTWRCTRSAARPVAGPRIFSPA</sequence>
<feature type="signal peptide" evidence="7">
    <location>
        <begin position="1"/>
        <end position="29"/>
    </location>
</feature>
<dbReference type="InterPro" id="IPR045051">
    <property type="entry name" value="SBT"/>
</dbReference>
<gene>
    <name evidence="10" type="ORF">CB5_LOCUS2019</name>
</gene>
<keyword evidence="3 7" id="KW-0732">Signal</keyword>
<dbReference type="InterPro" id="IPR010259">
    <property type="entry name" value="S8pro/Inhibitor_I9"/>
</dbReference>
<dbReference type="GO" id="GO:0006508">
    <property type="term" value="P:proteolysis"/>
    <property type="evidence" value="ECO:0007669"/>
    <property type="project" value="UniProtKB-KW"/>
</dbReference>
<organism evidence="10">
    <name type="scientific">Ananas comosus var. bracteatus</name>
    <name type="common">red pineapple</name>
    <dbReference type="NCBI Taxonomy" id="296719"/>
    <lineage>
        <taxon>Eukaryota</taxon>
        <taxon>Viridiplantae</taxon>
        <taxon>Streptophyta</taxon>
        <taxon>Embryophyta</taxon>
        <taxon>Tracheophyta</taxon>
        <taxon>Spermatophyta</taxon>
        <taxon>Magnoliopsida</taxon>
        <taxon>Liliopsida</taxon>
        <taxon>Poales</taxon>
        <taxon>Bromeliaceae</taxon>
        <taxon>Bromelioideae</taxon>
        <taxon>Ananas</taxon>
    </lineage>
</organism>
<keyword evidence="5" id="KW-0720">Serine protease</keyword>
<protein>
    <recommendedName>
        <fullName evidence="11">Inhibitor I9 domain-containing protein</fullName>
    </recommendedName>
</protein>
<dbReference type="Gene3D" id="3.40.50.200">
    <property type="entry name" value="Peptidase S8/S53 domain"/>
    <property type="match status" value="1"/>
</dbReference>
<name>A0A6V7NJW3_ANACO</name>
<feature type="chain" id="PRO_5028083601" description="Inhibitor I9 domain-containing protein" evidence="7">
    <location>
        <begin position="30"/>
        <end position="270"/>
    </location>
</feature>
<comment type="similarity">
    <text evidence="1 6">Belongs to the peptidase S8 family.</text>
</comment>
<dbReference type="Gene3D" id="3.30.70.80">
    <property type="entry name" value="Peptidase S8 propeptide/proteinase inhibitor I9"/>
    <property type="match status" value="1"/>
</dbReference>
<dbReference type="SUPFAM" id="SSF52743">
    <property type="entry name" value="Subtilisin-like"/>
    <property type="match status" value="1"/>
</dbReference>
<feature type="domain" description="Peptidase S8/S53" evidence="8">
    <location>
        <begin position="153"/>
        <end position="240"/>
    </location>
</feature>
<reference evidence="10" key="1">
    <citation type="submission" date="2020-07" db="EMBL/GenBank/DDBJ databases">
        <authorList>
            <person name="Lin J."/>
        </authorList>
    </citation>
    <scope>NUCLEOTIDE SEQUENCE</scope>
</reference>
<dbReference type="PRINTS" id="PR00723">
    <property type="entry name" value="SUBTILISIN"/>
</dbReference>
<evidence type="ECO:0000256" key="2">
    <source>
        <dbReference type="ARBA" id="ARBA00022670"/>
    </source>
</evidence>
<keyword evidence="2" id="KW-0645">Protease</keyword>
<evidence type="ECO:0000259" key="9">
    <source>
        <dbReference type="Pfam" id="PF05922"/>
    </source>
</evidence>
<evidence type="ECO:0000313" key="10">
    <source>
        <dbReference type="EMBL" id="CAD1818808.1"/>
    </source>
</evidence>
<dbReference type="InterPro" id="IPR023827">
    <property type="entry name" value="Peptidase_S8_Asp-AS"/>
</dbReference>
<dbReference type="InterPro" id="IPR000209">
    <property type="entry name" value="Peptidase_S8/S53_dom"/>
</dbReference>
<evidence type="ECO:0008006" key="11">
    <source>
        <dbReference type="Google" id="ProtNLM"/>
    </source>
</evidence>
<evidence type="ECO:0000256" key="4">
    <source>
        <dbReference type="ARBA" id="ARBA00022801"/>
    </source>
</evidence>
<evidence type="ECO:0000256" key="7">
    <source>
        <dbReference type="SAM" id="SignalP"/>
    </source>
</evidence>
<dbReference type="Pfam" id="PF00082">
    <property type="entry name" value="Peptidase_S8"/>
    <property type="match status" value="1"/>
</dbReference>
<keyword evidence="4" id="KW-0378">Hydrolase</keyword>
<dbReference type="PROSITE" id="PS00136">
    <property type="entry name" value="SUBTILASE_ASP"/>
    <property type="match status" value="1"/>
</dbReference>
<comment type="caution">
    <text evidence="6">Lacks conserved residue(s) required for the propagation of feature annotation.</text>
</comment>
<evidence type="ECO:0000259" key="8">
    <source>
        <dbReference type="Pfam" id="PF00082"/>
    </source>
</evidence>
<dbReference type="PROSITE" id="PS51892">
    <property type="entry name" value="SUBTILASE"/>
    <property type="match status" value="1"/>
</dbReference>
<dbReference type="InterPro" id="IPR015500">
    <property type="entry name" value="Peptidase_S8_subtilisin-rel"/>
</dbReference>
<evidence type="ECO:0000256" key="6">
    <source>
        <dbReference type="PROSITE-ProRule" id="PRU01240"/>
    </source>
</evidence>
<dbReference type="AlphaFoldDB" id="A0A6V7NJW3"/>
<evidence type="ECO:0000256" key="3">
    <source>
        <dbReference type="ARBA" id="ARBA00022729"/>
    </source>
</evidence>
<evidence type="ECO:0000256" key="5">
    <source>
        <dbReference type="ARBA" id="ARBA00022825"/>
    </source>
</evidence>
<dbReference type="EMBL" id="LR862139">
    <property type="protein sequence ID" value="CAD1818808.1"/>
    <property type="molecule type" value="Genomic_DNA"/>
</dbReference>
<dbReference type="InterPro" id="IPR036852">
    <property type="entry name" value="Peptidase_S8/S53_dom_sf"/>
</dbReference>